<comment type="similarity">
    <text evidence="2">Belongs to the NADH:flavin oxidoreductase/NADH oxidase family.</text>
</comment>
<keyword evidence="6" id="KW-1185">Reference proteome</keyword>
<accession>A0ABP0ZNZ5</accession>
<proteinExistence type="inferred from homology"/>
<dbReference type="PANTHER" id="PTHR22893:SF91">
    <property type="entry name" value="NADPH DEHYDROGENASE 2-RELATED"/>
    <property type="match status" value="1"/>
</dbReference>
<organism evidence="5 6">
    <name type="scientific">Lodderomyces beijingensis</name>
    <dbReference type="NCBI Taxonomy" id="1775926"/>
    <lineage>
        <taxon>Eukaryota</taxon>
        <taxon>Fungi</taxon>
        <taxon>Dikarya</taxon>
        <taxon>Ascomycota</taxon>
        <taxon>Saccharomycotina</taxon>
        <taxon>Pichiomycetes</taxon>
        <taxon>Debaryomycetaceae</taxon>
        <taxon>Candida/Lodderomyces clade</taxon>
        <taxon>Lodderomyces</taxon>
    </lineage>
</organism>
<evidence type="ECO:0000256" key="2">
    <source>
        <dbReference type="ARBA" id="ARBA00005979"/>
    </source>
</evidence>
<evidence type="ECO:0000256" key="1">
    <source>
        <dbReference type="ARBA" id="ARBA00001917"/>
    </source>
</evidence>
<dbReference type="PANTHER" id="PTHR22893">
    <property type="entry name" value="NADH OXIDOREDUCTASE-RELATED"/>
    <property type="match status" value="1"/>
</dbReference>
<sequence>MPSSPLKDTLVFDPIQVGPVTLSNRIVYCPTTRFRAAQTPNEQSHHMPSDLMLEYYTQRAQYPGTLLVTEATFVSRAAGGYDGAPAIATPDETRAWRKIVDAVHQRGSFLSCQAWFLGRVADARVLKKEGQKLVGPSALYPDGRSKHIAQKAGLEIEALTQDEIDRIIHVDFTVAAQNAMSAGFDFFELHGAHGYLLDTFLHENTNLRTDKYGGSIENRARFILELIDHLSTVIPVEKLAIRLSPWAEIQGVEEQTSPIPQFSYLLDQLQKRANAGKQLGYVSVVEPRVQGVVTADMSTMKGNNEFVDQVWKGIVLRAGNYTYDAPEFNQIKHDVSNGRTLVGFSRFFISNPDLVYKLRDDPMSLVKYDRELFYQPYNWGYNTYDGGHYDEEQEKQRYAKAIGHGDANL</sequence>
<evidence type="ECO:0000313" key="6">
    <source>
        <dbReference type="Proteomes" id="UP001497383"/>
    </source>
</evidence>
<evidence type="ECO:0000313" key="5">
    <source>
        <dbReference type="EMBL" id="CAK9440004.1"/>
    </source>
</evidence>
<feature type="domain" description="NADH:flavin oxidoreductase/NADH oxidase N-terminal" evidence="4">
    <location>
        <begin position="11"/>
        <end position="359"/>
    </location>
</feature>
<dbReference type="InterPro" id="IPR013785">
    <property type="entry name" value="Aldolase_TIM"/>
</dbReference>
<dbReference type="Gene3D" id="3.20.20.70">
    <property type="entry name" value="Aldolase class I"/>
    <property type="match status" value="1"/>
</dbReference>
<dbReference type="Pfam" id="PF00724">
    <property type="entry name" value="Oxidored_FMN"/>
    <property type="match status" value="1"/>
</dbReference>
<keyword evidence="3" id="KW-0285">Flavoprotein</keyword>
<comment type="cofactor">
    <cofactor evidence="1">
        <name>FMN</name>
        <dbReference type="ChEBI" id="CHEBI:58210"/>
    </cofactor>
</comment>
<dbReference type="InterPro" id="IPR045247">
    <property type="entry name" value="Oye-like"/>
</dbReference>
<dbReference type="CDD" id="cd02933">
    <property type="entry name" value="OYE_like_FMN"/>
    <property type="match status" value="1"/>
</dbReference>
<dbReference type="Proteomes" id="UP001497383">
    <property type="component" value="Chromosome 5"/>
</dbReference>
<dbReference type="EMBL" id="OZ022409">
    <property type="protein sequence ID" value="CAK9440004.1"/>
    <property type="molecule type" value="Genomic_DNA"/>
</dbReference>
<reference evidence="5 6" key="1">
    <citation type="submission" date="2024-03" db="EMBL/GenBank/DDBJ databases">
        <authorList>
            <person name="Brejova B."/>
        </authorList>
    </citation>
    <scope>NUCLEOTIDE SEQUENCE [LARGE SCALE GENOMIC DNA]</scope>
    <source>
        <strain evidence="5 6">CBS 14171</strain>
    </source>
</reference>
<evidence type="ECO:0000256" key="3">
    <source>
        <dbReference type="ARBA" id="ARBA00022643"/>
    </source>
</evidence>
<evidence type="ECO:0000259" key="4">
    <source>
        <dbReference type="Pfam" id="PF00724"/>
    </source>
</evidence>
<name>A0ABP0ZNZ5_9ASCO</name>
<protein>
    <recommendedName>
        <fullName evidence="4">NADH:flavin oxidoreductase/NADH oxidase N-terminal domain-containing protein</fullName>
    </recommendedName>
</protein>
<dbReference type="RefSeq" id="XP_066831042.1">
    <property type="nucleotide sequence ID" value="XM_066974289.1"/>
</dbReference>
<dbReference type="SUPFAM" id="SSF51395">
    <property type="entry name" value="FMN-linked oxidoreductases"/>
    <property type="match status" value="1"/>
</dbReference>
<keyword evidence="3" id="KW-0288">FMN</keyword>
<gene>
    <name evidence="5" type="ORF">LODBEIA_P41040</name>
</gene>
<dbReference type="GeneID" id="92209300"/>
<dbReference type="InterPro" id="IPR001155">
    <property type="entry name" value="OxRdtase_FMN_N"/>
</dbReference>